<dbReference type="PANTHER" id="PTHR10784">
    <property type="entry name" value="TRANSLATION INITIATION FACTOR 6"/>
    <property type="match status" value="1"/>
</dbReference>
<dbReference type="SMART" id="SM00654">
    <property type="entry name" value="eIF6"/>
    <property type="match status" value="1"/>
</dbReference>
<accession>T1BBS1</accession>
<dbReference type="EMBL" id="AUZZ01005223">
    <property type="protein sequence ID" value="EQD50439.1"/>
    <property type="molecule type" value="Genomic_DNA"/>
</dbReference>
<keyword evidence="2" id="KW-0648">Protein biosynthesis</keyword>
<protein>
    <submittedName>
        <fullName evidence="3">Translation initiation factor IF6</fullName>
    </submittedName>
</protein>
<keyword evidence="1 3" id="KW-0396">Initiation factor</keyword>
<dbReference type="GO" id="GO:0042256">
    <property type="term" value="P:cytosolic ribosome assembly"/>
    <property type="evidence" value="ECO:0007669"/>
    <property type="project" value="InterPro"/>
</dbReference>
<dbReference type="Pfam" id="PF01912">
    <property type="entry name" value="eIF-6"/>
    <property type="match status" value="1"/>
</dbReference>
<evidence type="ECO:0000256" key="2">
    <source>
        <dbReference type="ARBA" id="ARBA00022917"/>
    </source>
</evidence>
<name>T1BBS1_9ZZZZ</name>
<evidence type="ECO:0000256" key="1">
    <source>
        <dbReference type="ARBA" id="ARBA00022540"/>
    </source>
</evidence>
<proteinExistence type="inferred from homology"/>
<reference evidence="3" key="2">
    <citation type="journal article" date="2014" name="ISME J.">
        <title>Microbial stratification in low pH oxic and suboxic macroscopic growths along an acid mine drainage.</title>
        <authorList>
            <person name="Mendez-Garcia C."/>
            <person name="Mesa V."/>
            <person name="Sprenger R.R."/>
            <person name="Richter M."/>
            <person name="Diez M.S."/>
            <person name="Solano J."/>
            <person name="Bargiela R."/>
            <person name="Golyshina O.V."/>
            <person name="Manteca A."/>
            <person name="Ramos J.L."/>
            <person name="Gallego J.R."/>
            <person name="Llorente I."/>
            <person name="Martins Dos Santos V.A."/>
            <person name="Jensen O.N."/>
            <person name="Pelaez A.I."/>
            <person name="Sanchez J."/>
            <person name="Ferrer M."/>
        </authorList>
    </citation>
    <scope>NUCLEOTIDE SEQUENCE</scope>
</reference>
<organism evidence="3">
    <name type="scientific">mine drainage metagenome</name>
    <dbReference type="NCBI Taxonomy" id="410659"/>
    <lineage>
        <taxon>unclassified sequences</taxon>
        <taxon>metagenomes</taxon>
        <taxon>ecological metagenomes</taxon>
    </lineage>
</organism>
<dbReference type="GO" id="GO:0003743">
    <property type="term" value="F:translation initiation factor activity"/>
    <property type="evidence" value="ECO:0007669"/>
    <property type="project" value="UniProtKB-KW"/>
</dbReference>
<dbReference type="GO" id="GO:0043022">
    <property type="term" value="F:ribosome binding"/>
    <property type="evidence" value="ECO:0007669"/>
    <property type="project" value="InterPro"/>
</dbReference>
<comment type="caution">
    <text evidence="3">The sequence shown here is derived from an EMBL/GenBank/DDBJ whole genome shotgun (WGS) entry which is preliminary data.</text>
</comment>
<reference evidence="3" key="1">
    <citation type="submission" date="2013-08" db="EMBL/GenBank/DDBJ databases">
        <authorList>
            <person name="Mendez C."/>
            <person name="Richter M."/>
            <person name="Ferrer M."/>
            <person name="Sanchez J."/>
        </authorList>
    </citation>
    <scope>NUCLEOTIDE SEQUENCE</scope>
</reference>
<dbReference type="AlphaFoldDB" id="T1BBS1"/>
<dbReference type="SUPFAM" id="SSF55909">
    <property type="entry name" value="Pentein"/>
    <property type="match status" value="1"/>
</dbReference>
<gene>
    <name evidence="3" type="ORF">B2A_07306</name>
</gene>
<dbReference type="InterPro" id="IPR002769">
    <property type="entry name" value="eIF6"/>
</dbReference>
<sequence length="221" mass="22715">MPVGRSLFGGSPYLGVYLRADDRYAIVPSAVSPALSREIARVLGVTVVRTNVGESEVVGALVALTSHGAIVGDDLSSEERAALETVGPVSVIRSRQNAIGNNVLANDRGALVHPEFSDAAVHAIARGLGVPARRGTIAGLGTVGMAAVATNQGVVVHPRSTEAEAKAVEDQLGVPVHRSTGNFGVPIVGACLVANSHGMIVGRPTTPVEIVHLQEGLNLFD</sequence>
<dbReference type="HAMAP" id="MF_00032">
    <property type="entry name" value="eIF_6"/>
    <property type="match status" value="1"/>
</dbReference>
<evidence type="ECO:0000313" key="3">
    <source>
        <dbReference type="EMBL" id="EQD50439.1"/>
    </source>
</evidence>
<dbReference type="Gene3D" id="3.75.10.10">
    <property type="entry name" value="L-arginine/glycine Amidinotransferase, Chain A"/>
    <property type="match status" value="1"/>
</dbReference>
<dbReference type="NCBIfam" id="TIGR00323">
    <property type="entry name" value="eIF-6"/>
    <property type="match status" value="1"/>
</dbReference>